<dbReference type="CDD" id="cd09912">
    <property type="entry name" value="DLP_2"/>
    <property type="match status" value="1"/>
</dbReference>
<dbReference type="InterPro" id="IPR045063">
    <property type="entry name" value="Dynamin_N"/>
</dbReference>
<protein>
    <recommendedName>
        <fullName evidence="6">Dynamin family protein</fullName>
    </recommendedName>
</protein>
<dbReference type="InterPro" id="IPR051943">
    <property type="entry name" value="TRAFAC_Dynamin-like_GTPase"/>
</dbReference>
<dbReference type="EMBL" id="RQPI01000001">
    <property type="protein sequence ID" value="RQW13693.1"/>
    <property type="molecule type" value="Genomic_DNA"/>
</dbReference>
<evidence type="ECO:0000259" key="2">
    <source>
        <dbReference type="Pfam" id="PF00350"/>
    </source>
</evidence>
<evidence type="ECO:0000313" key="4">
    <source>
        <dbReference type="EMBL" id="RQW13693.1"/>
    </source>
</evidence>
<keyword evidence="1" id="KW-0175">Coiled coil</keyword>
<keyword evidence="5" id="KW-1185">Reference proteome</keyword>
<dbReference type="InterPro" id="IPR054528">
    <property type="entry name" value="TcaA_5th"/>
</dbReference>
<gene>
    <name evidence="4" type="ORF">EH198_04650</name>
</gene>
<dbReference type="PANTHER" id="PTHR43681:SF1">
    <property type="entry name" value="SARCALUMENIN"/>
    <property type="match status" value="1"/>
</dbReference>
<evidence type="ECO:0000259" key="3">
    <source>
        <dbReference type="Pfam" id="PF22819"/>
    </source>
</evidence>
<name>A0A3N9PBS2_9BACL</name>
<feature type="domain" description="Dynamin N-terminal" evidence="2">
    <location>
        <begin position="45"/>
        <end position="201"/>
    </location>
</feature>
<dbReference type="SUPFAM" id="SSF52540">
    <property type="entry name" value="P-loop containing nucleoside triphosphate hydrolases"/>
    <property type="match status" value="1"/>
</dbReference>
<evidence type="ECO:0000313" key="5">
    <source>
        <dbReference type="Proteomes" id="UP000282529"/>
    </source>
</evidence>
<accession>A0A3N9PBS2</accession>
<dbReference type="Pfam" id="PF22819">
    <property type="entry name" value="TcaA_5th"/>
    <property type="match status" value="2"/>
</dbReference>
<dbReference type="AlphaFoldDB" id="A0A3N9PBS2"/>
<sequence>MKWKSRLPEGLAGLERLLQCQDSCTQLADSIREIKEDAESPTLLLIAGEFNAGKSTFINALLGEPLLTVDITPATAVLTKLTYGTEKKIIAHFIDGTSRIYGMDWLEGLSAERTGEGENIRRLLDHVEVQVPNEMLKRVHIVDSPGFNSNHAHHTKTVRSYLRRADFAFWLFFYRNVGTASELQEIEELKSQGAQIYGIVNAIDLHDEEEDSLQQFLSNNLRRSRMSEFFRTLIGVSAKEALEAKLELDPLKKEYSNWAEIEHLMEVISADDTWKAKRVFQKLNELLKQLNDRLMEERSSRDFFLYEELVEGLTAGVYPELVQMKEDLLARQMHAETEVMTWKSLFDRKITSLKQAGKMWEEIDDFSRQMNQPVNAAREWRLSCMTEYERILESSADLSADCMKLLETQIRLEKEWETLDRYGIFKQKRILGFTLEQKKYNNARNGLLDRQDQVLNRINHLKKSVKQVEVNLKKELSEKISKVLEAVVRAEKVFLTRLDMAKEKYGKLNQGIVSDLENWHGFLLAIKKQLDPVFAESDDELRLLEDYQACRYLYENIAGICKELDTETNRAAVDLLRGSLLPMKFSELTIKGTFGKGLIDSRIPVVPDPLPFHSEQRLLQVQTLRKIIRNRLIALAAIAGIIAFLWWHNEDGPESREESAAAFPDTAPVAAAALTDDHSVIPETPLPSETPARKDMHKFMNQVISAIDDGNGQEYFTAEGWNGLQAFNTTKPDATRTRTSVEKVSGSSGNEFRIQTLESYQGADALTEYQVTYGVVEFNGSYLIESVLAKKISETETAVDADGSVLRSFLKDFRVSYFDALQAGDFSLVASYLTPDGEAHKELAKYIGDIAGRGYLFEHEDFDIAGVKKTGPREYRMDTYEKFRFTDDLGEQTDYERSKQYFIHALDREHFSIDQIAISKTIKTPITLPTAGLVSSADVAAFVQQYYSDFASAFNGGGFNSIAAYYDPKGKEFKNEKSYLDMAIEKQMQMENLSIDVVDVHQHNDNQYLATLTLQDRYYYRDGTGDEKKLNVVYRIVITPEGQPLINEMMSLNILEKTKF</sequence>
<evidence type="ECO:0000256" key="1">
    <source>
        <dbReference type="SAM" id="Coils"/>
    </source>
</evidence>
<evidence type="ECO:0008006" key="6">
    <source>
        <dbReference type="Google" id="ProtNLM"/>
    </source>
</evidence>
<comment type="caution">
    <text evidence="4">The sequence shown here is derived from an EMBL/GenBank/DDBJ whole genome shotgun (WGS) entry which is preliminary data.</text>
</comment>
<organism evidence="4 5">
    <name type="scientific">Paenibacillus rhizophilus</name>
    <dbReference type="NCBI Taxonomy" id="1850366"/>
    <lineage>
        <taxon>Bacteria</taxon>
        <taxon>Bacillati</taxon>
        <taxon>Bacillota</taxon>
        <taxon>Bacilli</taxon>
        <taxon>Bacillales</taxon>
        <taxon>Paenibacillaceae</taxon>
        <taxon>Paenibacillus</taxon>
    </lineage>
</organism>
<dbReference type="Gene3D" id="3.40.50.300">
    <property type="entry name" value="P-loop containing nucleotide triphosphate hydrolases"/>
    <property type="match status" value="1"/>
</dbReference>
<dbReference type="OrthoDB" id="5477114at2"/>
<dbReference type="Pfam" id="PF00350">
    <property type="entry name" value="Dynamin_N"/>
    <property type="match status" value="1"/>
</dbReference>
<dbReference type="Proteomes" id="UP000282529">
    <property type="component" value="Unassembled WGS sequence"/>
</dbReference>
<feature type="domain" description="TcaA protein NTF2-like" evidence="3">
    <location>
        <begin position="806"/>
        <end position="915"/>
    </location>
</feature>
<dbReference type="InterPro" id="IPR027417">
    <property type="entry name" value="P-loop_NTPase"/>
</dbReference>
<dbReference type="RefSeq" id="WP_124694334.1">
    <property type="nucleotide sequence ID" value="NZ_JBHUFE010000016.1"/>
</dbReference>
<reference evidence="4 5" key="1">
    <citation type="submission" date="2018-11" db="EMBL/GenBank/DDBJ databases">
        <title>Genome sequence of strain 7197.</title>
        <authorList>
            <person name="Gao J."/>
            <person name="Sun J."/>
        </authorList>
    </citation>
    <scope>NUCLEOTIDE SEQUENCE [LARGE SCALE GENOMIC DNA]</scope>
    <source>
        <strain evidence="4 5">7197</strain>
    </source>
</reference>
<feature type="coiled-coil region" evidence="1">
    <location>
        <begin position="458"/>
        <end position="493"/>
    </location>
</feature>
<dbReference type="PANTHER" id="PTHR43681">
    <property type="entry name" value="TRANSMEMBRANE GTPASE FZO"/>
    <property type="match status" value="1"/>
</dbReference>
<proteinExistence type="predicted"/>
<feature type="domain" description="TcaA protein NTF2-like" evidence="3">
    <location>
        <begin position="936"/>
        <end position="1048"/>
    </location>
</feature>